<dbReference type="RefSeq" id="WP_310420837.1">
    <property type="nucleotide sequence ID" value="NZ_JAVDYC010000001.1"/>
</dbReference>
<comment type="caution">
    <text evidence="8">The sequence shown here is derived from an EMBL/GenBank/DDBJ whole genome shotgun (WGS) entry which is preliminary data.</text>
</comment>
<evidence type="ECO:0000256" key="2">
    <source>
        <dbReference type="ARBA" id="ARBA00010286"/>
    </source>
</evidence>
<dbReference type="NCBIfam" id="TIGR00857">
    <property type="entry name" value="pyrC_multi"/>
    <property type="match status" value="1"/>
</dbReference>
<evidence type="ECO:0000256" key="4">
    <source>
        <dbReference type="ARBA" id="ARBA00022801"/>
    </source>
</evidence>
<comment type="catalytic activity">
    <reaction evidence="6">
        <text>(S)-dihydroorotate + H2O = N-carbamoyl-L-aspartate + H(+)</text>
        <dbReference type="Rhea" id="RHEA:24296"/>
        <dbReference type="ChEBI" id="CHEBI:15377"/>
        <dbReference type="ChEBI" id="CHEBI:15378"/>
        <dbReference type="ChEBI" id="CHEBI:30864"/>
        <dbReference type="ChEBI" id="CHEBI:32814"/>
        <dbReference type="EC" id="3.5.2.3"/>
    </reaction>
</comment>
<dbReference type="GO" id="GO:0044205">
    <property type="term" value="P:'de novo' UMP biosynthetic process"/>
    <property type="evidence" value="ECO:0007669"/>
    <property type="project" value="UniProtKB-UniRule"/>
</dbReference>
<dbReference type="HAMAP" id="MF_00220_B">
    <property type="entry name" value="PyrC_classI_B"/>
    <property type="match status" value="1"/>
</dbReference>
<accession>A0AAE3ZTI7</accession>
<dbReference type="EC" id="3.5.2.3" evidence="6"/>
<keyword evidence="9" id="KW-1185">Reference proteome</keyword>
<proteinExistence type="inferred from homology"/>
<feature type="binding site" evidence="6">
    <location>
        <begin position="54"/>
        <end position="56"/>
    </location>
    <ligand>
        <name>substrate</name>
    </ligand>
</feature>
<dbReference type="PANTHER" id="PTHR43668">
    <property type="entry name" value="ALLANTOINASE"/>
    <property type="match status" value="1"/>
</dbReference>
<dbReference type="GO" id="GO:0004151">
    <property type="term" value="F:dihydroorotase activity"/>
    <property type="evidence" value="ECO:0007669"/>
    <property type="project" value="UniProtKB-UniRule"/>
</dbReference>
<dbReference type="InterPro" id="IPR002195">
    <property type="entry name" value="Dihydroorotase_CS"/>
</dbReference>
<keyword evidence="3 6" id="KW-0479">Metal-binding</keyword>
<dbReference type="Proteomes" id="UP001183629">
    <property type="component" value="Unassembled WGS sequence"/>
</dbReference>
<dbReference type="AlphaFoldDB" id="A0AAE3ZTI7"/>
<reference evidence="8 9" key="1">
    <citation type="submission" date="2023-07" db="EMBL/GenBank/DDBJ databases">
        <title>Sequencing the genomes of 1000 actinobacteria strains.</title>
        <authorList>
            <person name="Klenk H.-P."/>
        </authorList>
    </citation>
    <scope>NUCLEOTIDE SEQUENCE [LARGE SCALE GENOMIC DNA]</scope>
    <source>
        <strain evidence="8 9">DSM 44711</strain>
    </source>
</reference>
<dbReference type="CDD" id="cd01317">
    <property type="entry name" value="DHOase_IIa"/>
    <property type="match status" value="1"/>
</dbReference>
<dbReference type="SUPFAM" id="SSF51556">
    <property type="entry name" value="Metallo-dependent hydrolases"/>
    <property type="match status" value="1"/>
</dbReference>
<feature type="binding site" evidence="6">
    <location>
        <begin position="317"/>
        <end position="318"/>
    </location>
    <ligand>
        <name>substrate</name>
    </ligand>
</feature>
<feature type="binding site" evidence="6">
    <location>
        <position position="272"/>
    </location>
    <ligand>
        <name>substrate</name>
    </ligand>
</feature>
<comment type="cofactor">
    <cofactor evidence="6">
        <name>Zn(2+)</name>
        <dbReference type="ChEBI" id="CHEBI:29105"/>
    </cofactor>
    <text evidence="6">Binds 2 Zn(2+) ions per subunit.</text>
</comment>
<dbReference type="GO" id="GO:0008270">
    <property type="term" value="F:zinc ion binding"/>
    <property type="evidence" value="ECO:0007669"/>
    <property type="project" value="UniProtKB-UniRule"/>
</dbReference>
<dbReference type="SUPFAM" id="SSF51338">
    <property type="entry name" value="Composite domain of metallo-dependent hydrolases"/>
    <property type="match status" value="1"/>
</dbReference>
<feature type="domain" description="Dihydroorotase catalytic" evidence="7">
    <location>
        <begin position="43"/>
        <end position="229"/>
    </location>
</feature>
<protein>
    <recommendedName>
        <fullName evidence="6">Dihydroorotase</fullName>
        <shortName evidence="6">DHOase</shortName>
        <ecNumber evidence="6">3.5.2.3</ecNumber>
    </recommendedName>
</protein>
<keyword evidence="4 6" id="KW-0378">Hydrolase</keyword>
<evidence type="ECO:0000313" key="8">
    <source>
        <dbReference type="EMBL" id="MDR7325819.1"/>
    </source>
</evidence>
<feature type="binding site" evidence="6">
    <location>
        <position position="226"/>
    </location>
    <ligand>
        <name>Zn(2+)</name>
        <dbReference type="ChEBI" id="CHEBI:29105"/>
        <label>2</label>
    </ligand>
</feature>
<dbReference type="InterPro" id="IPR050138">
    <property type="entry name" value="DHOase/Allantoinase_Hydrolase"/>
</dbReference>
<comment type="function">
    <text evidence="1 6">Catalyzes the reversible cyclization of carbamoyl aspartate to dihydroorotate.</text>
</comment>
<organism evidence="8 9">
    <name type="scientific">Catenuloplanes niger</name>
    <dbReference type="NCBI Taxonomy" id="587534"/>
    <lineage>
        <taxon>Bacteria</taxon>
        <taxon>Bacillati</taxon>
        <taxon>Actinomycetota</taxon>
        <taxon>Actinomycetes</taxon>
        <taxon>Micromonosporales</taxon>
        <taxon>Micromonosporaceae</taxon>
        <taxon>Catenuloplanes</taxon>
    </lineage>
</organism>
<feature type="binding site" evidence="6">
    <location>
        <position position="146"/>
    </location>
    <ligand>
        <name>Zn(2+)</name>
        <dbReference type="ChEBI" id="CHEBI:29105"/>
        <label>2</label>
    </ligand>
</feature>
<keyword evidence="5 6" id="KW-0665">Pyrimidine biosynthesis</keyword>
<dbReference type="GO" id="GO:0004038">
    <property type="term" value="F:allantoinase activity"/>
    <property type="evidence" value="ECO:0007669"/>
    <property type="project" value="TreeGrafter"/>
</dbReference>
<name>A0AAE3ZTI7_9ACTN</name>
<dbReference type="InterPro" id="IPR011059">
    <property type="entry name" value="Metal-dep_hydrolase_composite"/>
</dbReference>
<evidence type="ECO:0000256" key="1">
    <source>
        <dbReference type="ARBA" id="ARBA00002368"/>
    </source>
</evidence>
<evidence type="ECO:0000256" key="3">
    <source>
        <dbReference type="ARBA" id="ARBA00022723"/>
    </source>
</evidence>
<evidence type="ECO:0000259" key="7">
    <source>
        <dbReference type="Pfam" id="PF12890"/>
    </source>
</evidence>
<feature type="binding site" evidence="6">
    <location>
        <position position="303"/>
    </location>
    <ligand>
        <name>substrate</name>
    </ligand>
</feature>
<dbReference type="Pfam" id="PF12890">
    <property type="entry name" value="DHOase"/>
    <property type="match status" value="1"/>
</dbReference>
<dbReference type="InterPro" id="IPR004722">
    <property type="entry name" value="DHOase"/>
</dbReference>
<gene>
    <name evidence="6" type="primary">pyrC</name>
    <name evidence="8" type="ORF">J2S44_006069</name>
</gene>
<sequence length="427" mass="45136">MAYLIKNVSVLGGAARDLLIEDGVIKEPTGETPQNIIDGTGLVALPGLVDLHTHLREPGREDAETVETGSRAAALGGYTAVCAMANTSPVADTAGVVEQVWRLGREAGLVDVQPIGAVTVGLAGERLAELGAMADSAATVRIFSDDGHCVADPRLMRRALEYVKAFDGVVAQHAEEPRLTEGAQMHEGEVATRLGLTGWPAVAEEAIIARDVLLAEHVGSRLHVCHLSTAGSVEVVRQAKARGVRVTAEVTPHHLVLTHDRAESYDPVFKVNPPLRTADDVKALRAALAEGIIDIVATDHAPHAVEDKECEWAYARPGMVGLETALSVVLSTGSLERDGTVDWDLIAERMSRTPARIAGLTEHGHDPLPGAPATFTLVDPAATRTVVPTETASRSMNNPYAGMSLPGRIVATFLRGEPTVLDGKAQK</sequence>
<evidence type="ECO:0000256" key="5">
    <source>
        <dbReference type="ARBA" id="ARBA00022975"/>
    </source>
</evidence>
<dbReference type="GO" id="GO:0005737">
    <property type="term" value="C:cytoplasm"/>
    <property type="evidence" value="ECO:0007669"/>
    <property type="project" value="TreeGrafter"/>
</dbReference>
<dbReference type="InterPro" id="IPR024403">
    <property type="entry name" value="DHOase_cat"/>
</dbReference>
<comment type="pathway">
    <text evidence="6">Pyrimidine metabolism; UMP biosynthesis via de novo pathway; (S)-dihydroorotate from bicarbonate: step 3/3.</text>
</comment>
<dbReference type="Gene3D" id="2.30.40.10">
    <property type="entry name" value="Urease, subunit C, domain 1"/>
    <property type="match status" value="1"/>
</dbReference>
<feature type="binding site" evidence="6">
    <location>
        <position position="299"/>
    </location>
    <ligand>
        <name>Zn(2+)</name>
        <dbReference type="ChEBI" id="CHEBI:29105"/>
        <label>1</label>
    </ligand>
</feature>
<keyword evidence="6" id="KW-0862">Zinc</keyword>
<evidence type="ECO:0000256" key="6">
    <source>
        <dbReference type="HAMAP-Rule" id="MF_00220"/>
    </source>
</evidence>
<dbReference type="NCBIfam" id="NF006836">
    <property type="entry name" value="PRK09357.1-1"/>
    <property type="match status" value="1"/>
</dbReference>
<dbReference type="Gene3D" id="3.20.20.140">
    <property type="entry name" value="Metal-dependent hydrolases"/>
    <property type="match status" value="1"/>
</dbReference>
<dbReference type="PANTHER" id="PTHR43668:SF2">
    <property type="entry name" value="ALLANTOINASE"/>
    <property type="match status" value="1"/>
</dbReference>
<feature type="binding site" evidence="6">
    <location>
        <position position="86"/>
    </location>
    <ligand>
        <name>substrate</name>
    </ligand>
</feature>
<feature type="binding site" evidence="6">
    <location>
        <position position="173"/>
    </location>
    <ligand>
        <name>Zn(2+)</name>
        <dbReference type="ChEBI" id="CHEBI:29105"/>
        <label>2</label>
    </ligand>
</feature>
<feature type="active site" evidence="6">
    <location>
        <position position="299"/>
    </location>
</feature>
<dbReference type="InterPro" id="IPR032466">
    <property type="entry name" value="Metal_Hydrolase"/>
</dbReference>
<feature type="binding site" evidence="6">
    <location>
        <position position="52"/>
    </location>
    <ligand>
        <name>Zn(2+)</name>
        <dbReference type="ChEBI" id="CHEBI:29105"/>
        <label>1</label>
    </ligand>
</feature>
<evidence type="ECO:0000313" key="9">
    <source>
        <dbReference type="Proteomes" id="UP001183629"/>
    </source>
</evidence>
<dbReference type="EMBL" id="JAVDYC010000001">
    <property type="protein sequence ID" value="MDR7325819.1"/>
    <property type="molecule type" value="Genomic_DNA"/>
</dbReference>
<dbReference type="GO" id="GO:0006145">
    <property type="term" value="P:purine nucleobase catabolic process"/>
    <property type="evidence" value="ECO:0007669"/>
    <property type="project" value="TreeGrafter"/>
</dbReference>
<dbReference type="PROSITE" id="PS00483">
    <property type="entry name" value="DIHYDROOROTASE_2"/>
    <property type="match status" value="1"/>
</dbReference>
<feature type="binding site" evidence="6">
    <location>
        <position position="146"/>
    </location>
    <ligand>
        <name>Zn(2+)</name>
        <dbReference type="ChEBI" id="CHEBI:29105"/>
        <label>1</label>
    </ligand>
</feature>
<comment type="similarity">
    <text evidence="2 6">Belongs to the metallo-dependent hydrolases superfamily. DHOase family. Class I DHOase subfamily.</text>
</comment>
<feature type="binding site" evidence="6">
    <location>
        <position position="54"/>
    </location>
    <ligand>
        <name>Zn(2+)</name>
        <dbReference type="ChEBI" id="CHEBI:29105"/>
        <label>1</label>
    </ligand>
</feature>